<accession>A0A834BS22</accession>
<dbReference type="AlphaFoldDB" id="A0A834BS22"/>
<evidence type="ECO:0000256" key="1">
    <source>
        <dbReference type="SAM" id="MobiDB-lite"/>
    </source>
</evidence>
<name>A0A834BS22_ORYME</name>
<feature type="region of interest" description="Disordered" evidence="1">
    <location>
        <begin position="160"/>
        <end position="205"/>
    </location>
</feature>
<comment type="caution">
    <text evidence="2">The sequence shown here is derived from an EMBL/GenBank/DDBJ whole genome shotgun (WGS) entry which is preliminary data.</text>
</comment>
<dbReference type="EMBL" id="WKFB01001148">
    <property type="protein sequence ID" value="KAF6715188.1"/>
    <property type="molecule type" value="Genomic_DNA"/>
</dbReference>
<evidence type="ECO:0000313" key="2">
    <source>
        <dbReference type="EMBL" id="KAF6715188.1"/>
    </source>
</evidence>
<feature type="region of interest" description="Disordered" evidence="1">
    <location>
        <begin position="91"/>
        <end position="114"/>
    </location>
</feature>
<evidence type="ECO:0000313" key="3">
    <source>
        <dbReference type="Proteomes" id="UP000646548"/>
    </source>
</evidence>
<gene>
    <name evidence="2" type="ORF">FQA47_005676</name>
</gene>
<organism evidence="2 3">
    <name type="scientific">Oryzias melastigma</name>
    <name type="common">Marine medaka</name>
    <dbReference type="NCBI Taxonomy" id="30732"/>
    <lineage>
        <taxon>Eukaryota</taxon>
        <taxon>Metazoa</taxon>
        <taxon>Chordata</taxon>
        <taxon>Craniata</taxon>
        <taxon>Vertebrata</taxon>
        <taxon>Euteleostomi</taxon>
        <taxon>Actinopterygii</taxon>
        <taxon>Neopterygii</taxon>
        <taxon>Teleostei</taxon>
        <taxon>Neoteleostei</taxon>
        <taxon>Acanthomorphata</taxon>
        <taxon>Ovalentaria</taxon>
        <taxon>Atherinomorphae</taxon>
        <taxon>Beloniformes</taxon>
        <taxon>Adrianichthyidae</taxon>
        <taxon>Oryziinae</taxon>
        <taxon>Oryzias</taxon>
    </lineage>
</organism>
<dbReference type="Proteomes" id="UP000646548">
    <property type="component" value="Unassembled WGS sequence"/>
</dbReference>
<sequence>MFMKILTMTELQPDESAQFTVSCGCTLDPRHEVSRRNILSSPCLDCWSGSSGSNRDRDSVTLLQVRPSADRASSPPGLLRLADGVLRTRGMEVSTGPQKPPPAQAEPEGPLKAQQNQTDSFLMAARLLRGGWLGEPGSPRCQFSNLVSSIEVLNPAEVWSRTSGTRRRASPSGDEGSEKQEAEQTPGGPISVKRQMDRAGRETGGVSIRAAACRMACRQRGRFKAPVLPAITEI</sequence>
<reference evidence="2" key="1">
    <citation type="journal article" name="BMC Genomics">
        <title>Long-read sequencing and de novo genome assembly of marine medaka (Oryzias melastigma).</title>
        <authorList>
            <person name="Liang P."/>
            <person name="Saqib H.S.A."/>
            <person name="Ni X."/>
            <person name="Shen Y."/>
        </authorList>
    </citation>
    <scope>NUCLEOTIDE SEQUENCE</scope>
    <source>
        <strain evidence="2">Bigg-433</strain>
    </source>
</reference>
<proteinExistence type="predicted"/>
<protein>
    <submittedName>
        <fullName evidence="2">Uncharacterized protein</fullName>
    </submittedName>
</protein>